<dbReference type="GO" id="GO:0016887">
    <property type="term" value="F:ATP hydrolysis activity"/>
    <property type="evidence" value="ECO:0007669"/>
    <property type="project" value="InterPro"/>
</dbReference>
<dbReference type="FunFam" id="3.40.50.300:FF:000630">
    <property type="entry name" value="ATP-binding cassette (ABC) transporter, putative"/>
    <property type="match status" value="1"/>
</dbReference>
<dbReference type="InterPro" id="IPR044726">
    <property type="entry name" value="ABCC_6TM_D2"/>
</dbReference>
<feature type="transmembrane region" description="Helical" evidence="10">
    <location>
        <begin position="249"/>
        <end position="273"/>
    </location>
</feature>
<dbReference type="GO" id="GO:0005524">
    <property type="term" value="F:ATP binding"/>
    <property type="evidence" value="ECO:0007669"/>
    <property type="project" value="UniProtKB-KW"/>
</dbReference>
<dbReference type="PANTHER" id="PTHR24223">
    <property type="entry name" value="ATP-BINDING CASSETTE SUB-FAMILY C"/>
    <property type="match status" value="1"/>
</dbReference>
<dbReference type="Gene3D" id="1.20.1560.10">
    <property type="entry name" value="ABC transporter type 1, transmembrane domain"/>
    <property type="match status" value="1"/>
</dbReference>
<dbReference type="Pfam" id="PF00664">
    <property type="entry name" value="ABC_membrane"/>
    <property type="match status" value="1"/>
</dbReference>
<accession>A0A813ITE8</accession>
<protein>
    <recommendedName>
        <fullName evidence="15">ATP-dependent transporter ycf16</fullName>
    </recommendedName>
</protein>
<dbReference type="CDD" id="cd03244">
    <property type="entry name" value="ABCC_MRP_domain2"/>
    <property type="match status" value="1"/>
</dbReference>
<feature type="domain" description="ABC transporter" evidence="11">
    <location>
        <begin position="527"/>
        <end position="772"/>
    </location>
</feature>
<evidence type="ECO:0000256" key="7">
    <source>
        <dbReference type="ARBA" id="ARBA00022989"/>
    </source>
</evidence>
<dbReference type="AlphaFoldDB" id="A0A813ITE8"/>
<keyword evidence="3 10" id="KW-0812">Transmembrane</keyword>
<feature type="domain" description="ABC transmembrane type-1" evidence="12">
    <location>
        <begin position="215"/>
        <end position="490"/>
    </location>
</feature>
<feature type="transmembrane region" description="Helical" evidence="10">
    <location>
        <begin position="318"/>
        <end position="336"/>
    </location>
</feature>
<keyword evidence="5" id="KW-0547">Nucleotide-binding</keyword>
<keyword evidence="2" id="KW-0813">Transport</keyword>
<gene>
    <name evidence="13" type="ORF">PGLA2088_LOCUS12020</name>
</gene>
<dbReference type="FunFam" id="1.20.1560.10:FF:000013">
    <property type="entry name" value="ABC transporter C family member 2"/>
    <property type="match status" value="1"/>
</dbReference>
<keyword evidence="7 10" id="KW-1133">Transmembrane helix</keyword>
<feature type="compositionally biased region" description="Acidic residues" evidence="9">
    <location>
        <begin position="175"/>
        <end position="185"/>
    </location>
</feature>
<evidence type="ECO:0000313" key="14">
    <source>
        <dbReference type="Proteomes" id="UP000626109"/>
    </source>
</evidence>
<sequence>MECLRCCGLEQDLALLKSGDLTKVGEKGIALSGGQKARICLARAIYRHHISNLFVLDDPYSALDAHVAQGVHEEAVRGVLAKRTRLLVTNRLEFVNACDLVVVLDGGRIEAIGSYGEVSRSSTVLRGLLAAQGLEVVQDDGDSELPAASLQLTRAISYASAGSGGEEAGSGEAPAGEEDEEEEEERASGQIKKEVIFYYLQKMGGPGTVTMLAMLYIISEALSLSLPIWMAIWTAAGPTGDGLYHFLNVYVALSFGVIVMMTTRDIIGTILGFRAARRMHAAMFASVLRAPMSFFQDTPHGRITNRFSKDTSEIDKDLIWACIYTLVPVLSVIGNFAMVGGIAYMSIIAFMPAFWLYYLLWKYYNKAALDLKRISKVLSSPVYDHFSNLCRENAITVVRAHHQVEQQCIASDRYIVEQQRPEYTQTYMEFWFCMRVEHLGCVLVFLVSVFAVFARSLGVSASAAALALSFAGMCSNSVQSMIGQFAEFGMAFNCVERVMHYSTALPAEAALVTERRPPCGWPSRGVLRVENLKLRYRAGLPLVLKGVSFCTAAGERLGVVGRTGAGKSSLLLALLRIIEPEPGSVLNLDGEDLALLGLKDLRSAVAMIPQEPVLFQESLQYNCDPFQQHSMPDIWAALEEAQLAPWIRERTAVDESSNDLQKLLALEIKERGQNLSAGQRQMVSIARAVLRRSKLVVLDEATAAVDAATDSAIQTAVRRCFRGATTLTIAHRLNTILDCDRILVLSEGEVAELGPPSELRLKENGIFSSLLEASERQ</sequence>
<evidence type="ECO:0000256" key="8">
    <source>
        <dbReference type="ARBA" id="ARBA00023136"/>
    </source>
</evidence>
<dbReference type="GO" id="GO:0140359">
    <property type="term" value="F:ABC-type transporter activity"/>
    <property type="evidence" value="ECO:0007669"/>
    <property type="project" value="InterPro"/>
</dbReference>
<evidence type="ECO:0000259" key="11">
    <source>
        <dbReference type="PROSITE" id="PS50893"/>
    </source>
</evidence>
<evidence type="ECO:0000256" key="10">
    <source>
        <dbReference type="SAM" id="Phobius"/>
    </source>
</evidence>
<feature type="region of interest" description="Disordered" evidence="9">
    <location>
        <begin position="161"/>
        <end position="189"/>
    </location>
</feature>
<evidence type="ECO:0000256" key="3">
    <source>
        <dbReference type="ARBA" id="ARBA00022692"/>
    </source>
</evidence>
<comment type="subcellular location">
    <subcellularLocation>
        <location evidence="1">Membrane</location>
        <topology evidence="1">Multi-pass membrane protein</topology>
    </subcellularLocation>
</comment>
<evidence type="ECO:0000256" key="9">
    <source>
        <dbReference type="SAM" id="MobiDB-lite"/>
    </source>
</evidence>
<keyword evidence="4" id="KW-0677">Repeat</keyword>
<evidence type="ECO:0000259" key="12">
    <source>
        <dbReference type="PROSITE" id="PS50929"/>
    </source>
</evidence>
<name>A0A813ITE8_POLGL</name>
<keyword evidence="6" id="KW-0067">ATP-binding</keyword>
<dbReference type="InterPro" id="IPR027417">
    <property type="entry name" value="P-loop_NTPase"/>
</dbReference>
<reference evidence="13" key="1">
    <citation type="submission" date="2021-02" db="EMBL/GenBank/DDBJ databases">
        <authorList>
            <person name="Dougan E. K."/>
            <person name="Rhodes N."/>
            <person name="Thang M."/>
            <person name="Chan C."/>
        </authorList>
    </citation>
    <scope>NUCLEOTIDE SEQUENCE</scope>
</reference>
<feature type="transmembrane region" description="Helical" evidence="10">
    <location>
        <begin position="209"/>
        <end position="229"/>
    </location>
</feature>
<dbReference type="Gene3D" id="3.40.50.300">
    <property type="entry name" value="P-loop containing nucleotide triphosphate hydrolases"/>
    <property type="match status" value="2"/>
</dbReference>
<feature type="transmembrane region" description="Helical" evidence="10">
    <location>
        <begin position="442"/>
        <end position="471"/>
    </location>
</feature>
<dbReference type="GO" id="GO:0016020">
    <property type="term" value="C:membrane"/>
    <property type="evidence" value="ECO:0007669"/>
    <property type="project" value="UniProtKB-SubCell"/>
</dbReference>
<dbReference type="InterPro" id="IPR017871">
    <property type="entry name" value="ABC_transporter-like_CS"/>
</dbReference>
<dbReference type="CDD" id="cd18580">
    <property type="entry name" value="ABC_6TM_ABCC_D2"/>
    <property type="match status" value="1"/>
</dbReference>
<dbReference type="Pfam" id="PF00005">
    <property type="entry name" value="ABC_tran"/>
    <property type="match status" value="1"/>
</dbReference>
<evidence type="ECO:0008006" key="15">
    <source>
        <dbReference type="Google" id="ProtNLM"/>
    </source>
</evidence>
<dbReference type="PROSITE" id="PS50893">
    <property type="entry name" value="ABC_TRANSPORTER_2"/>
    <property type="match status" value="1"/>
</dbReference>
<evidence type="ECO:0000256" key="1">
    <source>
        <dbReference type="ARBA" id="ARBA00004141"/>
    </source>
</evidence>
<evidence type="ECO:0000256" key="4">
    <source>
        <dbReference type="ARBA" id="ARBA00022737"/>
    </source>
</evidence>
<dbReference type="InterPro" id="IPR003593">
    <property type="entry name" value="AAA+_ATPase"/>
</dbReference>
<dbReference type="SUPFAM" id="SSF52540">
    <property type="entry name" value="P-loop containing nucleoside triphosphate hydrolases"/>
    <property type="match status" value="2"/>
</dbReference>
<keyword evidence="8 10" id="KW-0472">Membrane</keyword>
<evidence type="ECO:0000256" key="6">
    <source>
        <dbReference type="ARBA" id="ARBA00022840"/>
    </source>
</evidence>
<dbReference type="PROSITE" id="PS50929">
    <property type="entry name" value="ABC_TM1F"/>
    <property type="match status" value="1"/>
</dbReference>
<dbReference type="InterPro" id="IPR011527">
    <property type="entry name" value="ABC1_TM_dom"/>
</dbReference>
<dbReference type="InterPro" id="IPR003439">
    <property type="entry name" value="ABC_transporter-like_ATP-bd"/>
</dbReference>
<evidence type="ECO:0000256" key="5">
    <source>
        <dbReference type="ARBA" id="ARBA00022741"/>
    </source>
</evidence>
<dbReference type="SUPFAM" id="SSF90123">
    <property type="entry name" value="ABC transporter transmembrane region"/>
    <property type="match status" value="1"/>
</dbReference>
<evidence type="ECO:0000313" key="13">
    <source>
        <dbReference type="EMBL" id="CAE8656201.1"/>
    </source>
</evidence>
<dbReference type="PROSITE" id="PS00211">
    <property type="entry name" value="ABC_TRANSPORTER_1"/>
    <property type="match status" value="1"/>
</dbReference>
<organism evidence="13 14">
    <name type="scientific">Polarella glacialis</name>
    <name type="common">Dinoflagellate</name>
    <dbReference type="NCBI Taxonomy" id="89957"/>
    <lineage>
        <taxon>Eukaryota</taxon>
        <taxon>Sar</taxon>
        <taxon>Alveolata</taxon>
        <taxon>Dinophyceae</taxon>
        <taxon>Suessiales</taxon>
        <taxon>Suessiaceae</taxon>
        <taxon>Polarella</taxon>
    </lineage>
</organism>
<comment type="caution">
    <text evidence="13">The sequence shown here is derived from an EMBL/GenBank/DDBJ whole genome shotgun (WGS) entry which is preliminary data.</text>
</comment>
<feature type="transmembrane region" description="Helical" evidence="10">
    <location>
        <begin position="342"/>
        <end position="361"/>
    </location>
</feature>
<dbReference type="Proteomes" id="UP000626109">
    <property type="component" value="Unassembled WGS sequence"/>
</dbReference>
<dbReference type="EMBL" id="CAJNNW010014081">
    <property type="protein sequence ID" value="CAE8656201.1"/>
    <property type="molecule type" value="Genomic_DNA"/>
</dbReference>
<evidence type="ECO:0000256" key="2">
    <source>
        <dbReference type="ARBA" id="ARBA00022448"/>
    </source>
</evidence>
<dbReference type="InterPro" id="IPR036640">
    <property type="entry name" value="ABC1_TM_sf"/>
</dbReference>
<dbReference type="InterPro" id="IPR050173">
    <property type="entry name" value="ABC_transporter_C-like"/>
</dbReference>
<dbReference type="SMART" id="SM00382">
    <property type="entry name" value="AAA"/>
    <property type="match status" value="1"/>
</dbReference>
<proteinExistence type="predicted"/>